<gene>
    <name evidence="3" type="ORF">A6769_13700</name>
</gene>
<feature type="transmembrane region" description="Helical" evidence="2">
    <location>
        <begin position="42"/>
        <end position="61"/>
    </location>
</feature>
<dbReference type="Proteomes" id="UP000252085">
    <property type="component" value="Unassembled WGS sequence"/>
</dbReference>
<feature type="transmembrane region" description="Helical" evidence="2">
    <location>
        <begin position="81"/>
        <end position="99"/>
    </location>
</feature>
<keyword evidence="2" id="KW-0812">Transmembrane</keyword>
<evidence type="ECO:0000256" key="2">
    <source>
        <dbReference type="SAM" id="Phobius"/>
    </source>
</evidence>
<protein>
    <recommendedName>
        <fullName evidence="5">DUF1003 domain-containing protein</fullName>
    </recommendedName>
</protein>
<evidence type="ECO:0000313" key="4">
    <source>
        <dbReference type="Proteomes" id="UP000252085"/>
    </source>
</evidence>
<dbReference type="InterPro" id="IPR010406">
    <property type="entry name" value="DUF1003"/>
</dbReference>
<keyword evidence="2" id="KW-1133">Transmembrane helix</keyword>
<evidence type="ECO:0000256" key="1">
    <source>
        <dbReference type="SAM" id="Coils"/>
    </source>
</evidence>
<name>A0A367RN27_NOSPU</name>
<evidence type="ECO:0000313" key="3">
    <source>
        <dbReference type="EMBL" id="RCJ37271.1"/>
    </source>
</evidence>
<dbReference type="Pfam" id="PF06210">
    <property type="entry name" value="DUF1003"/>
    <property type="match status" value="1"/>
</dbReference>
<comment type="caution">
    <text evidence="3">The sequence shown here is derived from an EMBL/GenBank/DDBJ whole genome shotgun (WGS) entry which is preliminary data.</text>
</comment>
<reference evidence="3 4" key="1">
    <citation type="submission" date="2016-04" db="EMBL/GenBank/DDBJ databases">
        <authorList>
            <person name="Evans L.H."/>
            <person name="Alamgir A."/>
            <person name="Owens N."/>
            <person name="Weber N.D."/>
            <person name="Virtaneva K."/>
            <person name="Barbian K."/>
            <person name="Babar A."/>
            <person name="Rosenke K."/>
        </authorList>
    </citation>
    <scope>NUCLEOTIDE SEQUENCE [LARGE SCALE GENOMIC DNA]</scope>
    <source>
        <strain evidence="3">NIES-2108</strain>
    </source>
</reference>
<keyword evidence="1" id="KW-0175">Coiled coil</keyword>
<keyword evidence="2" id="KW-0472">Membrane</keyword>
<dbReference type="EMBL" id="LXQE01000146">
    <property type="protein sequence ID" value="RCJ37271.1"/>
    <property type="molecule type" value="Genomic_DNA"/>
</dbReference>
<feature type="coiled-coil region" evidence="1">
    <location>
        <begin position="104"/>
        <end position="146"/>
    </location>
</feature>
<organism evidence="3 4">
    <name type="scientific">Nostoc punctiforme NIES-2108</name>
    <dbReference type="NCBI Taxonomy" id="1356359"/>
    <lineage>
        <taxon>Bacteria</taxon>
        <taxon>Bacillati</taxon>
        <taxon>Cyanobacteriota</taxon>
        <taxon>Cyanophyceae</taxon>
        <taxon>Nostocales</taxon>
        <taxon>Nostocaceae</taxon>
        <taxon>Nostoc</taxon>
    </lineage>
</organism>
<accession>A0A367RN27</accession>
<proteinExistence type="predicted"/>
<evidence type="ECO:0008006" key="5">
    <source>
        <dbReference type="Google" id="ProtNLM"/>
    </source>
</evidence>
<dbReference type="AlphaFoldDB" id="A0A367RN27"/>
<sequence length="187" mass="21201">MLPTAPLPEAISQNIETIIALHRRYEKDVPQHQRFVETVTAFFGRPAFLYSILLGIILWVTPNVLPRRLGISRFDPPPFSWLQFSLTAGSLLVTTGVLIKQERQEKLAEQRAQLSLQLNLLSEQKIAKLIALVEELRQDIPNVKNRSDPQAQIMKEAVDPQAILDALEETLASELANFQNQKIPDQE</sequence>